<dbReference type="Proteomes" id="UP000001805">
    <property type="component" value="Chromosome 4, Linkage Group IV"/>
</dbReference>
<feature type="compositionally biased region" description="Polar residues" evidence="1">
    <location>
        <begin position="88"/>
        <end position="98"/>
    </location>
</feature>
<sequence length="132" mass="14435">MDVVLLRRGIAWHGGGVRKHRRPNEPLDAPGSTMSDMTWLGAVRSNEVGISQTLSVDFDQGQGSAADSHDHMESQEGKKTERQKAKTMLQQKTQTSKTLGGRAGVVRGTSSESGGEVKKRSERLRRNNVKPP</sequence>
<feature type="region of interest" description="Disordered" evidence="1">
    <location>
        <begin position="59"/>
        <end position="132"/>
    </location>
</feature>
<dbReference type="KEGG" id="ncr:NCU04873"/>
<feature type="compositionally biased region" description="Basic residues" evidence="1">
    <location>
        <begin position="120"/>
        <end position="132"/>
    </location>
</feature>
<gene>
    <name evidence="2" type="ORF">NCU04873</name>
</gene>
<feature type="compositionally biased region" description="Basic and acidic residues" evidence="1">
    <location>
        <begin position="67"/>
        <end position="84"/>
    </location>
</feature>
<proteinExistence type="predicted"/>
<dbReference type="EMBL" id="CM002239">
    <property type="protein sequence ID" value="EAA29894.1"/>
    <property type="molecule type" value="Genomic_DNA"/>
</dbReference>
<dbReference type="VEuPathDB" id="FungiDB:NCU04873"/>
<evidence type="ECO:0000256" key="1">
    <source>
        <dbReference type="SAM" id="MobiDB-lite"/>
    </source>
</evidence>
<protein>
    <submittedName>
        <fullName evidence="2">Uncharacterized protein</fullName>
    </submittedName>
</protein>
<organism evidence="2 3">
    <name type="scientific">Neurospora crassa (strain ATCC 24698 / 74-OR23-1A / CBS 708.71 / DSM 1257 / FGSC 987)</name>
    <dbReference type="NCBI Taxonomy" id="367110"/>
    <lineage>
        <taxon>Eukaryota</taxon>
        <taxon>Fungi</taxon>
        <taxon>Dikarya</taxon>
        <taxon>Ascomycota</taxon>
        <taxon>Pezizomycotina</taxon>
        <taxon>Sordariomycetes</taxon>
        <taxon>Sordariomycetidae</taxon>
        <taxon>Sordariales</taxon>
        <taxon>Sordariaceae</taxon>
        <taxon>Neurospora</taxon>
    </lineage>
</organism>
<accession>Q7S372</accession>
<dbReference type="GeneID" id="3875278"/>
<evidence type="ECO:0000313" key="3">
    <source>
        <dbReference type="Proteomes" id="UP000001805"/>
    </source>
</evidence>
<evidence type="ECO:0000313" key="2">
    <source>
        <dbReference type="EMBL" id="EAA29894.1"/>
    </source>
</evidence>
<dbReference type="InParanoid" id="Q7S372"/>
<dbReference type="RefSeq" id="XP_959130.1">
    <property type="nucleotide sequence ID" value="XM_954037.1"/>
</dbReference>
<feature type="region of interest" description="Disordered" evidence="1">
    <location>
        <begin position="15"/>
        <end position="34"/>
    </location>
</feature>
<keyword evidence="3" id="KW-1185">Reference proteome</keyword>
<name>Q7S372_NEUCR</name>
<dbReference type="HOGENOM" id="CLU_1917610_0_0_1"/>
<dbReference type="AlphaFoldDB" id="Q7S372"/>
<dbReference type="PaxDb" id="5141-EFNCRP00000004844"/>
<reference evidence="2 3" key="1">
    <citation type="journal article" date="2003" name="Nature">
        <title>The genome sequence of the filamentous fungus Neurospora crassa.</title>
        <authorList>
            <person name="Galagan J.E."/>
            <person name="Calvo S.E."/>
            <person name="Borkovich K.A."/>
            <person name="Selker E.U."/>
            <person name="Read N.D."/>
            <person name="Jaffe D."/>
            <person name="FitzHugh W."/>
            <person name="Ma L.J."/>
            <person name="Smirnov S."/>
            <person name="Purcell S."/>
            <person name="Rehman B."/>
            <person name="Elkins T."/>
            <person name="Engels R."/>
            <person name="Wang S."/>
            <person name="Nielsen C.B."/>
            <person name="Butler J."/>
            <person name="Endrizzi M."/>
            <person name="Qui D."/>
            <person name="Ianakiev P."/>
            <person name="Bell-Pedersen D."/>
            <person name="Nelson M.A."/>
            <person name="Werner-Washburne M."/>
            <person name="Selitrennikoff C.P."/>
            <person name="Kinsey J.A."/>
            <person name="Braun E.L."/>
            <person name="Zelter A."/>
            <person name="Schulte U."/>
            <person name="Kothe G.O."/>
            <person name="Jedd G."/>
            <person name="Mewes W."/>
            <person name="Staben C."/>
            <person name="Marcotte E."/>
            <person name="Greenberg D."/>
            <person name="Roy A."/>
            <person name="Foley K."/>
            <person name="Naylor J."/>
            <person name="Stange-Thomann N."/>
            <person name="Barrett R."/>
            <person name="Gnerre S."/>
            <person name="Kamal M."/>
            <person name="Kamvysselis M."/>
            <person name="Mauceli E."/>
            <person name="Bielke C."/>
            <person name="Rudd S."/>
            <person name="Frishman D."/>
            <person name="Krystofova S."/>
            <person name="Rasmussen C."/>
            <person name="Metzenberg R.L."/>
            <person name="Perkins D.D."/>
            <person name="Kroken S."/>
            <person name="Cogoni C."/>
            <person name="Macino G."/>
            <person name="Catcheside D."/>
            <person name="Li W."/>
            <person name="Pratt R.J."/>
            <person name="Osmani S.A."/>
            <person name="DeSouza C.P."/>
            <person name="Glass L."/>
            <person name="Orbach M.J."/>
            <person name="Berglund J.A."/>
            <person name="Voelker R."/>
            <person name="Yarden O."/>
            <person name="Plamann M."/>
            <person name="Seiler S."/>
            <person name="Dunlap J."/>
            <person name="Radford A."/>
            <person name="Aramayo R."/>
            <person name="Natvig D.O."/>
            <person name="Alex L.A."/>
            <person name="Mannhaupt G."/>
            <person name="Ebbole D.J."/>
            <person name="Freitag M."/>
            <person name="Paulsen I."/>
            <person name="Sachs M.S."/>
            <person name="Lander E.S."/>
            <person name="Nusbaum C."/>
            <person name="Birren B."/>
        </authorList>
    </citation>
    <scope>NUCLEOTIDE SEQUENCE [LARGE SCALE GENOMIC DNA]</scope>
    <source>
        <strain evidence="3">ATCC 24698 / 74-OR23-1A / CBS 708.71 / DSM 1257 / FGSC 987</strain>
    </source>
</reference>